<reference evidence="3 4" key="1">
    <citation type="submission" date="2017-01" db="EMBL/GenBank/DDBJ databases">
        <title>Genome sequence of Rhodoferax antarcticus ANT.BR, a psychrophilic purple nonsulfur bacterium from an Antarctic microbial mat.</title>
        <authorList>
            <person name="Baker J."/>
            <person name="Riester C."/>
            <person name="Skinner B."/>
            <person name="Newell A."/>
            <person name="Swingley W."/>
            <person name="Madigan M."/>
            <person name="Jung D."/>
            <person name="Asao M."/>
            <person name="Chen M."/>
            <person name="Loughlin P."/>
            <person name="Pan H."/>
            <person name="Lin S."/>
            <person name="Li N."/>
            <person name="Shaw J."/>
            <person name="Prado M."/>
            <person name="Sherman C."/>
            <person name="Li X."/>
            <person name="Tang J."/>
            <person name="Blankenship R."/>
            <person name="Zhao T."/>
            <person name="Touchman J."/>
            <person name="Sattley M."/>
        </authorList>
    </citation>
    <scope>NUCLEOTIDE SEQUENCE [LARGE SCALE GENOMIC DNA]</scope>
    <source>
        <strain evidence="3 4">ANT.BR</strain>
    </source>
</reference>
<keyword evidence="1" id="KW-0238">DNA-binding</keyword>
<dbReference type="STRING" id="81479.RA876_14120"/>
<feature type="domain" description="Integrase SAM-like N-terminal" evidence="2">
    <location>
        <begin position="4"/>
        <end position="76"/>
    </location>
</feature>
<accession>A0A1Q8Y9V0</accession>
<evidence type="ECO:0000256" key="1">
    <source>
        <dbReference type="ARBA" id="ARBA00023125"/>
    </source>
</evidence>
<dbReference type="GO" id="GO:0003677">
    <property type="term" value="F:DNA binding"/>
    <property type="evidence" value="ECO:0007669"/>
    <property type="project" value="UniProtKB-KW"/>
</dbReference>
<dbReference type="EMBL" id="MSYM01000019">
    <property type="protein sequence ID" value="OLP04749.1"/>
    <property type="molecule type" value="Genomic_DNA"/>
</dbReference>
<dbReference type="InterPro" id="IPR004107">
    <property type="entry name" value="Integrase_SAM-like_N"/>
</dbReference>
<gene>
    <name evidence="3" type="ORF">BLL52_4070</name>
</gene>
<evidence type="ECO:0000313" key="4">
    <source>
        <dbReference type="Proteomes" id="UP000185911"/>
    </source>
</evidence>
<dbReference type="RefSeq" id="WP_083634067.1">
    <property type="nucleotide sequence ID" value="NZ_MSYM01000019.1"/>
</dbReference>
<proteinExistence type="predicted"/>
<evidence type="ECO:0000259" key="2">
    <source>
        <dbReference type="Pfam" id="PF13495"/>
    </source>
</evidence>
<organism evidence="3 4">
    <name type="scientific">Rhodoferax antarcticus ANT.BR</name>
    <dbReference type="NCBI Taxonomy" id="1111071"/>
    <lineage>
        <taxon>Bacteria</taxon>
        <taxon>Pseudomonadati</taxon>
        <taxon>Pseudomonadota</taxon>
        <taxon>Betaproteobacteria</taxon>
        <taxon>Burkholderiales</taxon>
        <taxon>Comamonadaceae</taxon>
        <taxon>Rhodoferax</taxon>
    </lineage>
</organism>
<dbReference type="InterPro" id="IPR010998">
    <property type="entry name" value="Integrase_recombinase_N"/>
</dbReference>
<dbReference type="AlphaFoldDB" id="A0A1Q8Y9V0"/>
<dbReference type="Pfam" id="PF13495">
    <property type="entry name" value="Phage_int_SAM_4"/>
    <property type="match status" value="1"/>
</dbReference>
<comment type="caution">
    <text evidence="3">The sequence shown here is derived from an EMBL/GenBank/DDBJ whole genome shotgun (WGS) entry which is preliminary data.</text>
</comment>
<evidence type="ECO:0000313" key="3">
    <source>
        <dbReference type="EMBL" id="OLP04749.1"/>
    </source>
</evidence>
<protein>
    <submittedName>
        <fullName evidence="3">Putative integrase</fullName>
    </submittedName>
</protein>
<sequence length="93" mass="10376">MTPLRQRMVDAMVTRGFAERTQESYVEAISRIARHYHRSPVLLSKDEVSAYLLHLVSTRHLTYSTMNQAACAARFLSKPASCACMTLTAALTA</sequence>
<dbReference type="GO" id="GO:0015074">
    <property type="term" value="P:DNA integration"/>
    <property type="evidence" value="ECO:0007669"/>
    <property type="project" value="InterPro"/>
</dbReference>
<name>A0A1Q8Y9V0_9BURK</name>
<keyword evidence="4" id="KW-1185">Reference proteome</keyword>
<dbReference type="Proteomes" id="UP000185911">
    <property type="component" value="Unassembled WGS sequence"/>
</dbReference>
<dbReference type="Gene3D" id="1.10.150.130">
    <property type="match status" value="1"/>
</dbReference>